<accession>A0ABQ5QGZ2</accession>
<evidence type="ECO:0000313" key="1">
    <source>
        <dbReference type="EMBL" id="GLH73947.1"/>
    </source>
</evidence>
<dbReference type="Proteomes" id="UP001165069">
    <property type="component" value="Unassembled WGS sequence"/>
</dbReference>
<sequence>MGPGFFAYRMPGTSRGARAALAITLTRTVPLNLACERHLTRLDSGETYGRNLARKWTR</sequence>
<protein>
    <submittedName>
        <fullName evidence="1">Uncharacterized protein</fullName>
    </submittedName>
</protein>
<name>A0ABQ5QGZ2_9BACT</name>
<proteinExistence type="predicted"/>
<reference evidence="1 2" key="1">
    <citation type="journal article" date="2023" name="Antonie Van Leeuwenhoek">
        <title>Mesoterricola silvestris gen. nov., sp. nov., Mesoterricola sediminis sp. nov., Geothrix oryzae sp. nov., Geothrix edaphica sp. nov., Geothrix rubra sp. nov., and Geothrix limicola sp. nov., six novel members of Acidobacteriota isolated from soils.</title>
        <authorList>
            <person name="Itoh H."/>
            <person name="Sugisawa Y."/>
            <person name="Mise K."/>
            <person name="Xu Z."/>
            <person name="Kuniyasu M."/>
            <person name="Ushijima N."/>
            <person name="Kawano K."/>
            <person name="Kobayashi E."/>
            <person name="Shiratori Y."/>
            <person name="Masuda Y."/>
            <person name="Senoo K."/>
        </authorList>
    </citation>
    <scope>NUCLEOTIDE SEQUENCE [LARGE SCALE GENOMIC DNA]</scope>
    <source>
        <strain evidence="1 2">Red804</strain>
    </source>
</reference>
<keyword evidence="2" id="KW-1185">Reference proteome</keyword>
<dbReference type="EMBL" id="BSDE01000004">
    <property type="protein sequence ID" value="GLH73947.1"/>
    <property type="molecule type" value="Genomic_DNA"/>
</dbReference>
<comment type="caution">
    <text evidence="1">The sequence shown here is derived from an EMBL/GenBank/DDBJ whole genome shotgun (WGS) entry which is preliminary data.</text>
</comment>
<organism evidence="1 2">
    <name type="scientific">Geothrix limicola</name>
    <dbReference type="NCBI Taxonomy" id="2927978"/>
    <lineage>
        <taxon>Bacteria</taxon>
        <taxon>Pseudomonadati</taxon>
        <taxon>Acidobacteriota</taxon>
        <taxon>Holophagae</taxon>
        <taxon>Holophagales</taxon>
        <taxon>Holophagaceae</taxon>
        <taxon>Geothrix</taxon>
    </lineage>
</organism>
<gene>
    <name evidence="1" type="ORF">GETHLI_24490</name>
</gene>
<dbReference type="RefSeq" id="WP_285575682.1">
    <property type="nucleotide sequence ID" value="NZ_BSDE01000004.1"/>
</dbReference>
<evidence type="ECO:0000313" key="2">
    <source>
        <dbReference type="Proteomes" id="UP001165069"/>
    </source>
</evidence>